<dbReference type="InterPro" id="IPR036844">
    <property type="entry name" value="Hint_dom_sf"/>
</dbReference>
<evidence type="ECO:0000313" key="2">
    <source>
        <dbReference type="Proteomes" id="UP000297834"/>
    </source>
</evidence>
<dbReference type="RefSeq" id="WP_134243541.1">
    <property type="nucleotide sequence ID" value="NZ_SNTY01000011.1"/>
</dbReference>
<dbReference type="OrthoDB" id="2666939at2"/>
<dbReference type="AlphaFoldDB" id="A0A4Y7XEK1"/>
<keyword evidence="2" id="KW-1185">Reference proteome</keyword>
<dbReference type="SUPFAM" id="SSF51294">
    <property type="entry name" value="Hedgehog/intein (Hint) domain"/>
    <property type="match status" value="1"/>
</dbReference>
<dbReference type="Pfam" id="PF07591">
    <property type="entry name" value="PT-HINT"/>
    <property type="match status" value="1"/>
</dbReference>
<name>A0A4Y7XEK1_9GAMM</name>
<dbReference type="Proteomes" id="UP000297834">
    <property type="component" value="Unassembled WGS sequence"/>
</dbReference>
<sequence length="226" mass="25466">MTLKIESGFAAGTLVHTDQGLVPIEQIKVGDRVLSKPEDGIGAQVYKSVVRTVKTDNVPVRLVKCIAQEVRDQARRDRKYISDDELTNIIVTANHPFWVVGKGWVQAEDLRESDSFELNDGRLAKLYDNGGGMFTAARPIYHFPGDLSGWTIRFNEYGDDEGVSIVDVDLTPGIMRQRDTGVSYRETYLGWYKDHGQPYICTVYNLEVADTHTYYVADLGIWVKTI</sequence>
<dbReference type="NCBIfam" id="TIGR01443">
    <property type="entry name" value="intein_Cterm"/>
    <property type="match status" value="1"/>
</dbReference>
<evidence type="ECO:0008006" key="3">
    <source>
        <dbReference type="Google" id="ProtNLM"/>
    </source>
</evidence>
<comment type="caution">
    <text evidence="1">The sequence shown here is derived from an EMBL/GenBank/DDBJ whole genome shotgun (WGS) entry which is preliminary data.</text>
</comment>
<organism evidence="1 2">
    <name type="scientific">Alkanindiges illinoisensis</name>
    <dbReference type="NCBI Taxonomy" id="197183"/>
    <lineage>
        <taxon>Bacteria</taxon>
        <taxon>Pseudomonadati</taxon>
        <taxon>Pseudomonadota</taxon>
        <taxon>Gammaproteobacteria</taxon>
        <taxon>Moraxellales</taxon>
        <taxon>Moraxellaceae</taxon>
        <taxon>Alkanindiges</taxon>
    </lineage>
</organism>
<reference evidence="1 2" key="1">
    <citation type="submission" date="2019-03" db="EMBL/GenBank/DDBJ databases">
        <title>Alkanindiges illinoisensis: a potential pathogenic isolated from ascites of a gastric cancer patient with abdominal metastasis.</title>
        <authorList>
            <person name="Hu X."/>
            <person name="Yang B."/>
            <person name="Yan X."/>
            <person name="Lin L."/>
            <person name="Zhao H."/>
            <person name="Zhou F."/>
            <person name="Su B."/>
            <person name="Chen J."/>
            <person name="Rui Y."/>
            <person name="Wang Q."/>
            <person name="Zheng L."/>
        </authorList>
    </citation>
    <scope>NUCLEOTIDE SEQUENCE [LARGE SCALE GENOMIC DNA]</scope>
    <source>
        <strain evidence="1 2">NFYY 23406</strain>
    </source>
</reference>
<evidence type="ECO:0000313" key="1">
    <source>
        <dbReference type="EMBL" id="TEU30217.1"/>
    </source>
</evidence>
<dbReference type="InterPro" id="IPR030934">
    <property type="entry name" value="Intein_C"/>
</dbReference>
<accession>A0A4Y7XEK1</accession>
<dbReference type="Gene3D" id="2.170.16.10">
    <property type="entry name" value="Hedgehog/Intein (Hint) domain"/>
    <property type="match status" value="1"/>
</dbReference>
<gene>
    <name evidence="1" type="ORF">E2B99_02990</name>
</gene>
<dbReference type="STRING" id="1120977.GCA_000619845_01142"/>
<protein>
    <recommendedName>
        <fullName evidence="3">Hint domain-containing protein</fullName>
    </recommendedName>
</protein>
<proteinExistence type="predicted"/>
<dbReference type="EMBL" id="SNTY01000011">
    <property type="protein sequence ID" value="TEU30217.1"/>
    <property type="molecule type" value="Genomic_DNA"/>
</dbReference>